<evidence type="ECO:0000256" key="1">
    <source>
        <dbReference type="ARBA" id="ARBA00004536"/>
    </source>
</evidence>
<dbReference type="Pfam" id="PF10226">
    <property type="entry name" value="CCDC85"/>
    <property type="match status" value="1"/>
</dbReference>
<dbReference type="GO" id="GO:0005634">
    <property type="term" value="C:nucleus"/>
    <property type="evidence" value="ECO:0007669"/>
    <property type="project" value="TreeGrafter"/>
</dbReference>
<evidence type="ECO:0000256" key="3">
    <source>
        <dbReference type="ARBA" id="ARBA00022949"/>
    </source>
</evidence>
<sequence>MEACYLNHPWEVLPCPGRPEEPAFHFDHKAEEEKEEKPRGTKRIDDNRALGPLAQPEPPELFGRVHRVRAANSQTSPMGSDGEMYSRELSKMSDEDLLASSKEELVARLRKEESDKISALIQRGRLIKEVNKQLQGHLLEIRELKVINQRLQEENQELRDLCCFLDDDRLKKLSDLERLQDGLVKENLDLKELCLVLEEECVSRSDSSPGGSTELNLPCMVARDMGDGSSSTGSVGSPDQLHLVCSPDD</sequence>
<proteinExistence type="inferred from homology"/>
<comment type="caution">
    <text evidence="7">The sequence shown here is derived from an EMBL/GenBank/DDBJ whole genome shotgun (WGS) entry which is preliminary data.</text>
</comment>
<evidence type="ECO:0000256" key="4">
    <source>
        <dbReference type="ARBA" id="ARBA00023054"/>
    </source>
</evidence>
<dbReference type="Proteomes" id="UP000034805">
    <property type="component" value="Unassembled WGS sequence"/>
</dbReference>
<reference evidence="7 8" key="1">
    <citation type="submission" date="2015-08" db="EMBL/GenBank/DDBJ databases">
        <title>The genome of the Asian arowana (Scleropages formosus).</title>
        <authorList>
            <person name="Tan M.H."/>
            <person name="Gan H.M."/>
            <person name="Croft L.J."/>
            <person name="Austin C.M."/>
        </authorList>
    </citation>
    <scope>NUCLEOTIDE SEQUENCE [LARGE SCALE GENOMIC DNA]</scope>
    <source>
        <strain evidence="7">Aro1</strain>
    </source>
</reference>
<evidence type="ECO:0000256" key="5">
    <source>
        <dbReference type="SAM" id="Coils"/>
    </source>
</evidence>
<feature type="compositionally biased region" description="Basic and acidic residues" evidence="6">
    <location>
        <begin position="18"/>
        <end position="48"/>
    </location>
</feature>
<organism evidence="7 8">
    <name type="scientific">Scleropages formosus</name>
    <name type="common">Asian bonytongue</name>
    <name type="synonym">Osteoglossum formosum</name>
    <dbReference type="NCBI Taxonomy" id="113540"/>
    <lineage>
        <taxon>Eukaryota</taxon>
        <taxon>Metazoa</taxon>
        <taxon>Chordata</taxon>
        <taxon>Craniata</taxon>
        <taxon>Vertebrata</taxon>
        <taxon>Euteleostomi</taxon>
        <taxon>Actinopterygii</taxon>
        <taxon>Neopterygii</taxon>
        <taxon>Teleostei</taxon>
        <taxon>Osteoglossocephala</taxon>
        <taxon>Osteoglossomorpha</taxon>
        <taxon>Osteoglossiformes</taxon>
        <taxon>Osteoglossidae</taxon>
        <taxon>Scleropages</taxon>
    </lineage>
</organism>
<comment type="subcellular location">
    <subcellularLocation>
        <location evidence="1">Cell junction</location>
        <location evidence="1">Adherens junction</location>
    </subcellularLocation>
</comment>
<dbReference type="PANTHER" id="PTHR13546:SF12">
    <property type="entry name" value="COILED-COIL DOMAIN-CONTAINING PROTEIN 85B"/>
    <property type="match status" value="1"/>
</dbReference>
<feature type="compositionally biased region" description="Low complexity" evidence="6">
    <location>
        <begin position="227"/>
        <end position="237"/>
    </location>
</feature>
<evidence type="ECO:0000313" key="8">
    <source>
        <dbReference type="Proteomes" id="UP000034805"/>
    </source>
</evidence>
<name>A0A0P7Y8K0_SCLFO</name>
<dbReference type="GO" id="GO:0005912">
    <property type="term" value="C:adherens junction"/>
    <property type="evidence" value="ECO:0007669"/>
    <property type="project" value="UniProtKB-SubCell"/>
</dbReference>
<evidence type="ECO:0000313" key="7">
    <source>
        <dbReference type="EMBL" id="KPP61964.1"/>
    </source>
</evidence>
<keyword evidence="4 5" id="KW-0175">Coiled coil</keyword>
<dbReference type="AlphaFoldDB" id="A0A0P7Y8K0"/>
<evidence type="ECO:0000256" key="2">
    <source>
        <dbReference type="ARBA" id="ARBA00009052"/>
    </source>
</evidence>
<feature type="region of interest" description="Disordered" evidence="6">
    <location>
        <begin position="16"/>
        <end position="61"/>
    </location>
</feature>
<comment type="similarity">
    <text evidence="2">Belongs to the CCDC85 family.</text>
</comment>
<dbReference type="PANTHER" id="PTHR13546">
    <property type="entry name" value="RE60986P"/>
    <property type="match status" value="1"/>
</dbReference>
<protein>
    <submittedName>
        <fullName evidence="7">Coiled-coil domain-containing protein 85B-like</fullName>
    </submittedName>
</protein>
<dbReference type="InterPro" id="IPR019359">
    <property type="entry name" value="CCDC85"/>
</dbReference>
<evidence type="ECO:0000256" key="6">
    <source>
        <dbReference type="SAM" id="MobiDB-lite"/>
    </source>
</evidence>
<feature type="region of interest" description="Disordered" evidence="6">
    <location>
        <begin position="222"/>
        <end position="249"/>
    </location>
</feature>
<feature type="coiled-coil region" evidence="5">
    <location>
        <begin position="134"/>
        <end position="161"/>
    </location>
</feature>
<dbReference type="EMBL" id="JARO02009120">
    <property type="protein sequence ID" value="KPP61964.1"/>
    <property type="molecule type" value="Genomic_DNA"/>
</dbReference>
<dbReference type="GO" id="GO:0045892">
    <property type="term" value="P:negative regulation of DNA-templated transcription"/>
    <property type="evidence" value="ECO:0007669"/>
    <property type="project" value="TreeGrafter"/>
</dbReference>
<accession>A0A0P7Y8K0</accession>
<keyword evidence="3" id="KW-0965">Cell junction</keyword>
<gene>
    <name evidence="7" type="ORF">Z043_119887</name>
</gene>